<dbReference type="RefSeq" id="WP_280701035.1">
    <property type="nucleotide sequence ID" value="NZ_JANQDL010000111.1"/>
</dbReference>
<dbReference type="PANTHER" id="PTHR45947:SF3">
    <property type="entry name" value="SULFOQUINOVOSYL TRANSFERASE SQD2"/>
    <property type="match status" value="1"/>
</dbReference>
<feature type="domain" description="Glycosyl transferase family 1" evidence="1">
    <location>
        <begin position="231"/>
        <end position="384"/>
    </location>
</feature>
<dbReference type="CDD" id="cd03801">
    <property type="entry name" value="GT4_PimA-like"/>
    <property type="match status" value="1"/>
</dbReference>
<protein>
    <submittedName>
        <fullName evidence="3">Glycosyltransferase family 4 protein</fullName>
    </submittedName>
</protein>
<evidence type="ECO:0000259" key="2">
    <source>
        <dbReference type="Pfam" id="PF13439"/>
    </source>
</evidence>
<evidence type="ECO:0000313" key="3">
    <source>
        <dbReference type="EMBL" id="MDH6065473.1"/>
    </source>
</evidence>
<dbReference type="Pfam" id="PF00534">
    <property type="entry name" value="Glycos_transf_1"/>
    <property type="match status" value="1"/>
</dbReference>
<dbReference type="EMBL" id="JANQDL010000111">
    <property type="protein sequence ID" value="MDH6065473.1"/>
    <property type="molecule type" value="Genomic_DNA"/>
</dbReference>
<evidence type="ECO:0000259" key="1">
    <source>
        <dbReference type="Pfam" id="PF00534"/>
    </source>
</evidence>
<dbReference type="Gene3D" id="3.40.50.2000">
    <property type="entry name" value="Glycogen Phosphorylase B"/>
    <property type="match status" value="2"/>
</dbReference>
<feature type="domain" description="Glycosyltransferase subfamily 4-like N-terminal" evidence="2">
    <location>
        <begin position="20"/>
        <end position="214"/>
    </location>
</feature>
<accession>A0AA43KHK1</accession>
<organism evidence="3 4">
    <name type="scientific">Umezakia ovalisporum FSS-62</name>
    <dbReference type="NCBI Taxonomy" id="2971776"/>
    <lineage>
        <taxon>Bacteria</taxon>
        <taxon>Bacillati</taxon>
        <taxon>Cyanobacteriota</taxon>
        <taxon>Cyanophyceae</taxon>
        <taxon>Nostocales</taxon>
        <taxon>Nodulariaceae</taxon>
        <taxon>Umezakia</taxon>
    </lineage>
</organism>
<dbReference type="Pfam" id="PF13439">
    <property type="entry name" value="Glyco_transf_4"/>
    <property type="match status" value="1"/>
</dbReference>
<dbReference type="InterPro" id="IPR050194">
    <property type="entry name" value="Glycosyltransferase_grp1"/>
</dbReference>
<dbReference type="InterPro" id="IPR001296">
    <property type="entry name" value="Glyco_trans_1"/>
</dbReference>
<proteinExistence type="predicted"/>
<dbReference type="Proteomes" id="UP001159370">
    <property type="component" value="Unassembled WGS sequence"/>
</dbReference>
<dbReference type="InterPro" id="IPR028098">
    <property type="entry name" value="Glyco_trans_4-like_N"/>
</dbReference>
<comment type="caution">
    <text evidence="3">The sequence shown here is derived from an EMBL/GenBank/DDBJ whole genome shotgun (WGS) entry which is preliminary data.</text>
</comment>
<evidence type="ECO:0000313" key="4">
    <source>
        <dbReference type="Proteomes" id="UP001159370"/>
    </source>
</evidence>
<sequence length="413" mass="46516">MNNQKIAPLKIAIVVHGRFYAFDLARELINQGHDVTLFTNYPKYIVEKFGIPQSHVRSFLLHGILSRLAHKLSQLLPIPSLEPFLSPLFSRWAAQNILKSHLGYDVIHVFSGVAEELLLKIKSTPPTSQTLTTVVRASSHIRVQKQLLAAEETRANSLAQTPVNIDQPSEWIIATEEREYQLADIIIVLSSFAASSFIQQGIPPEKLRTMPLGAQLSVFRPDATVITQRHQRILSGQPLKVLMVGTFSLRKGAIDWVEIAKNAGANFQFRFVGAVASDTQFLHETALPYIEFIPKQPQSQLPQFYPQADLFIFTTIEDGYPAVLAQAQASGLPIIATTNCCAPDIIVENQTGWVVPIRSPDAFVEKLQWCDQHREELAAMARRVYQDFQPRDWTEVAQDFTKIVRDYLHQAEN</sequence>
<dbReference type="GO" id="GO:0016757">
    <property type="term" value="F:glycosyltransferase activity"/>
    <property type="evidence" value="ECO:0007669"/>
    <property type="project" value="InterPro"/>
</dbReference>
<gene>
    <name evidence="3" type="ORF">NWP23_17285</name>
</gene>
<dbReference type="PANTHER" id="PTHR45947">
    <property type="entry name" value="SULFOQUINOVOSYL TRANSFERASE SQD2"/>
    <property type="match status" value="1"/>
</dbReference>
<reference evidence="3 4" key="1">
    <citation type="journal article" date="2023" name="J. Phycol.">
        <title>Chrysosporum ovalisporum is synonymous with the true-branching cyanobacterium Umezakia natans (Nostocales/Aphanizomenonaceae).</title>
        <authorList>
            <person name="McGregor G.B."/>
            <person name="Sendall B.C."/>
            <person name="Niiyama Y."/>
            <person name="Tuji A."/>
            <person name="Willis A."/>
        </authorList>
    </citation>
    <scope>NUCLEOTIDE SEQUENCE [LARGE SCALE GENOMIC DNA]</scope>
    <source>
        <strain evidence="3 4">FSS-62</strain>
    </source>
</reference>
<name>A0AA43KHK1_9CYAN</name>
<dbReference type="SUPFAM" id="SSF53756">
    <property type="entry name" value="UDP-Glycosyltransferase/glycogen phosphorylase"/>
    <property type="match status" value="1"/>
</dbReference>
<dbReference type="AlphaFoldDB" id="A0AA43KHK1"/>